<evidence type="ECO:0000256" key="1">
    <source>
        <dbReference type="SAM" id="Phobius"/>
    </source>
</evidence>
<dbReference type="PIRSF" id="PIRSF029543">
    <property type="entry name" value="UCP029543"/>
    <property type="match status" value="1"/>
</dbReference>
<dbReference type="OrthoDB" id="6401969at2"/>
<evidence type="ECO:0000256" key="2">
    <source>
        <dbReference type="SAM" id="SignalP"/>
    </source>
</evidence>
<dbReference type="Pfam" id="PF20332">
    <property type="entry name" value="DUF6627"/>
    <property type="match status" value="1"/>
</dbReference>
<dbReference type="STRING" id="1526571.AT746_04445"/>
<dbReference type="RefSeq" id="WP_062483958.1">
    <property type="nucleotide sequence ID" value="NZ_CP013650.1"/>
</dbReference>
<dbReference type="NCBIfam" id="NF033919">
    <property type="entry name" value="PA2779_fam"/>
    <property type="match status" value="1"/>
</dbReference>
<dbReference type="EMBL" id="CP013650">
    <property type="protein sequence ID" value="ALT00324.1"/>
    <property type="molecule type" value="Genomic_DNA"/>
</dbReference>
<dbReference type="InterPro" id="IPR046735">
    <property type="entry name" value="PA2779-like"/>
</dbReference>
<feature type="transmembrane region" description="Helical" evidence="1">
    <location>
        <begin position="91"/>
        <end position="111"/>
    </location>
</feature>
<keyword evidence="1" id="KW-0812">Transmembrane</keyword>
<keyword evidence="2" id="KW-0732">Signal</keyword>
<keyword evidence="4" id="KW-1185">Reference proteome</keyword>
<dbReference type="AlphaFoldDB" id="A0A0U2ZBL1"/>
<reference evidence="3 4" key="1">
    <citation type="submission" date="2015-12" db="EMBL/GenBank/DDBJ databases">
        <title>Complete genome of Lacimicrobium alkaliphilum KCTC 32984.</title>
        <authorList>
            <person name="Kim S.-G."/>
            <person name="Lee Y.-J."/>
        </authorList>
    </citation>
    <scope>NUCLEOTIDE SEQUENCE [LARGE SCALE GENOMIC DNA]</scope>
    <source>
        <strain evidence="3 4">YelD216</strain>
    </source>
</reference>
<gene>
    <name evidence="3" type="ORF">AT746_04445</name>
</gene>
<keyword evidence="1" id="KW-1133">Transmembrane helix</keyword>
<dbReference type="InterPro" id="IPR016924">
    <property type="entry name" value="UCP029543"/>
</dbReference>
<proteinExistence type="predicted"/>
<evidence type="ECO:0000313" key="4">
    <source>
        <dbReference type="Proteomes" id="UP000068447"/>
    </source>
</evidence>
<dbReference type="KEGG" id="lal:AT746_04445"/>
<sequence length="124" mass="13367">MSKFLKAVITGSVLIFSLGQASAAPYSSDQVIASQQHQYNKQQVLSFLDNAEVQNKLVTLGVSPEQAEQRIANMTNEELDALNSQMNEMPAGGIVGTIVTVLVVVAVLDLMGITDVYPFIRPIS</sequence>
<dbReference type="Proteomes" id="UP000068447">
    <property type="component" value="Chromosome"/>
</dbReference>
<name>A0A0U2ZBL1_9ALTE</name>
<feature type="chain" id="PRO_5006835284" description="PA2779 family protein" evidence="2">
    <location>
        <begin position="24"/>
        <end position="124"/>
    </location>
</feature>
<organism evidence="3 4">
    <name type="scientific">Lacimicrobium alkaliphilum</name>
    <dbReference type="NCBI Taxonomy" id="1526571"/>
    <lineage>
        <taxon>Bacteria</taxon>
        <taxon>Pseudomonadati</taxon>
        <taxon>Pseudomonadota</taxon>
        <taxon>Gammaproteobacteria</taxon>
        <taxon>Alteromonadales</taxon>
        <taxon>Alteromonadaceae</taxon>
        <taxon>Lacimicrobium</taxon>
    </lineage>
</organism>
<keyword evidence="1" id="KW-0472">Membrane</keyword>
<evidence type="ECO:0000313" key="3">
    <source>
        <dbReference type="EMBL" id="ALT00324.1"/>
    </source>
</evidence>
<accession>A0A0U2ZBL1</accession>
<protein>
    <recommendedName>
        <fullName evidence="5">PA2779 family protein</fullName>
    </recommendedName>
</protein>
<evidence type="ECO:0008006" key="5">
    <source>
        <dbReference type="Google" id="ProtNLM"/>
    </source>
</evidence>
<feature type="signal peptide" evidence="2">
    <location>
        <begin position="1"/>
        <end position="23"/>
    </location>
</feature>